<dbReference type="EMBL" id="JAIWYP010000001">
    <property type="protein sequence ID" value="KAH3883671.1"/>
    <property type="molecule type" value="Genomic_DNA"/>
</dbReference>
<comment type="caution">
    <text evidence="1">The sequence shown here is derived from an EMBL/GenBank/DDBJ whole genome shotgun (WGS) entry which is preliminary data.</text>
</comment>
<evidence type="ECO:0000313" key="1">
    <source>
        <dbReference type="EMBL" id="KAH3883671.1"/>
    </source>
</evidence>
<dbReference type="SUPFAM" id="SSF101898">
    <property type="entry name" value="NHL repeat"/>
    <property type="match status" value="1"/>
</dbReference>
<proteinExistence type="predicted"/>
<gene>
    <name evidence="1" type="ORF">DPMN_007631</name>
</gene>
<keyword evidence="2" id="KW-1185">Reference proteome</keyword>
<name>A0A9D4MW72_DREPO</name>
<accession>A0A9D4MW72</accession>
<dbReference type="AlphaFoldDB" id="A0A9D4MW72"/>
<dbReference type="Proteomes" id="UP000828390">
    <property type="component" value="Unassembled WGS sequence"/>
</dbReference>
<evidence type="ECO:0000313" key="2">
    <source>
        <dbReference type="Proteomes" id="UP000828390"/>
    </source>
</evidence>
<reference evidence="1" key="2">
    <citation type="submission" date="2020-11" db="EMBL/GenBank/DDBJ databases">
        <authorList>
            <person name="McCartney M.A."/>
            <person name="Auch B."/>
            <person name="Kono T."/>
            <person name="Mallez S."/>
            <person name="Becker A."/>
            <person name="Gohl D.M."/>
            <person name="Silverstein K.A.T."/>
            <person name="Koren S."/>
            <person name="Bechman K.B."/>
            <person name="Herman A."/>
            <person name="Abrahante J.E."/>
            <person name="Garbe J."/>
        </authorList>
    </citation>
    <scope>NUCLEOTIDE SEQUENCE</scope>
    <source>
        <strain evidence="1">Duluth1</strain>
        <tissue evidence="1">Whole animal</tissue>
    </source>
</reference>
<organism evidence="1 2">
    <name type="scientific">Dreissena polymorpha</name>
    <name type="common">Zebra mussel</name>
    <name type="synonym">Mytilus polymorpha</name>
    <dbReference type="NCBI Taxonomy" id="45954"/>
    <lineage>
        <taxon>Eukaryota</taxon>
        <taxon>Metazoa</taxon>
        <taxon>Spiralia</taxon>
        <taxon>Lophotrochozoa</taxon>
        <taxon>Mollusca</taxon>
        <taxon>Bivalvia</taxon>
        <taxon>Autobranchia</taxon>
        <taxon>Heteroconchia</taxon>
        <taxon>Euheterodonta</taxon>
        <taxon>Imparidentia</taxon>
        <taxon>Neoheterodontei</taxon>
        <taxon>Myida</taxon>
        <taxon>Dreissenoidea</taxon>
        <taxon>Dreissenidae</taxon>
        <taxon>Dreissena</taxon>
    </lineage>
</organism>
<sequence length="80" mass="8688">MLLCFAVNKCAVSPTGDRLYIASDWQSKLLTLARDGTLLATYTDPALGLPYGLYVTPAGQVAGLWSLVRHCTTGWLEGRE</sequence>
<reference evidence="1" key="1">
    <citation type="journal article" date="2019" name="bioRxiv">
        <title>The Genome of the Zebra Mussel, Dreissena polymorpha: A Resource for Invasive Species Research.</title>
        <authorList>
            <person name="McCartney M.A."/>
            <person name="Auch B."/>
            <person name="Kono T."/>
            <person name="Mallez S."/>
            <person name="Zhang Y."/>
            <person name="Obille A."/>
            <person name="Becker A."/>
            <person name="Abrahante J.E."/>
            <person name="Garbe J."/>
            <person name="Badalamenti J.P."/>
            <person name="Herman A."/>
            <person name="Mangelson H."/>
            <person name="Liachko I."/>
            <person name="Sullivan S."/>
            <person name="Sone E.D."/>
            <person name="Koren S."/>
            <person name="Silverstein K.A.T."/>
            <person name="Beckman K.B."/>
            <person name="Gohl D.M."/>
        </authorList>
    </citation>
    <scope>NUCLEOTIDE SEQUENCE</scope>
    <source>
        <strain evidence="1">Duluth1</strain>
        <tissue evidence="1">Whole animal</tissue>
    </source>
</reference>
<protein>
    <submittedName>
        <fullName evidence="1">Uncharacterized protein</fullName>
    </submittedName>
</protein>